<evidence type="ECO:0000256" key="2">
    <source>
        <dbReference type="ARBA" id="ARBA00009023"/>
    </source>
</evidence>
<dbReference type="PANTHER" id="PTHR33376:SF4">
    <property type="entry name" value="SIALIC ACID-BINDING PERIPLASMIC PROTEIN SIAP"/>
    <property type="match status" value="1"/>
</dbReference>
<keyword evidence="5" id="KW-0175">Coiled coil</keyword>
<dbReference type="Pfam" id="PF03480">
    <property type="entry name" value="DctP"/>
    <property type="match status" value="1"/>
</dbReference>
<keyword evidence="3" id="KW-0813">Transport</keyword>
<evidence type="ECO:0000256" key="6">
    <source>
        <dbReference type="SAM" id="SignalP"/>
    </source>
</evidence>
<organism evidence="7">
    <name type="scientific">uncultured delta proteobacterium</name>
    <dbReference type="NCBI Taxonomy" id="34034"/>
    <lineage>
        <taxon>Bacteria</taxon>
        <taxon>Deltaproteobacteria</taxon>
        <taxon>environmental samples</taxon>
    </lineage>
</organism>
<evidence type="ECO:0000256" key="4">
    <source>
        <dbReference type="ARBA" id="ARBA00022729"/>
    </source>
</evidence>
<dbReference type="PIRSF" id="PIRSF006470">
    <property type="entry name" value="DctB"/>
    <property type="match status" value="1"/>
</dbReference>
<dbReference type="InterPro" id="IPR018389">
    <property type="entry name" value="DctP_fam"/>
</dbReference>
<gene>
    <name evidence="7" type="ORF">KL86DPRO_11208</name>
</gene>
<dbReference type="NCBIfam" id="NF037995">
    <property type="entry name" value="TRAP_S1"/>
    <property type="match status" value="1"/>
</dbReference>
<comment type="subcellular location">
    <subcellularLocation>
        <location evidence="1">Cell envelope</location>
    </subcellularLocation>
</comment>
<keyword evidence="4 6" id="KW-0732">Signal</keyword>
<dbReference type="AlphaFoldDB" id="A0A212JD63"/>
<dbReference type="GO" id="GO:0055085">
    <property type="term" value="P:transmembrane transport"/>
    <property type="evidence" value="ECO:0007669"/>
    <property type="project" value="InterPro"/>
</dbReference>
<evidence type="ECO:0000256" key="5">
    <source>
        <dbReference type="SAM" id="Coils"/>
    </source>
</evidence>
<feature type="coiled-coil region" evidence="5">
    <location>
        <begin position="258"/>
        <end position="285"/>
    </location>
</feature>
<protein>
    <recommendedName>
        <fullName evidence="8">TRAP dicarboxylate transporter, DctP subunit</fullName>
    </recommendedName>
</protein>
<comment type="similarity">
    <text evidence="2">Belongs to the bacterial solute-binding protein 7 family.</text>
</comment>
<accession>A0A212JD63</accession>
<dbReference type="Gene3D" id="3.40.190.170">
    <property type="entry name" value="Bacterial extracellular solute-binding protein, family 7"/>
    <property type="match status" value="1"/>
</dbReference>
<dbReference type="PANTHER" id="PTHR33376">
    <property type="match status" value="1"/>
</dbReference>
<evidence type="ECO:0008006" key="8">
    <source>
        <dbReference type="Google" id="ProtNLM"/>
    </source>
</evidence>
<dbReference type="GO" id="GO:0030288">
    <property type="term" value="C:outer membrane-bounded periplasmic space"/>
    <property type="evidence" value="ECO:0007669"/>
    <property type="project" value="InterPro"/>
</dbReference>
<reference evidence="7" key="1">
    <citation type="submission" date="2016-04" db="EMBL/GenBank/DDBJ databases">
        <authorList>
            <person name="Evans L.H."/>
            <person name="Alamgir A."/>
            <person name="Owens N."/>
            <person name="Weber N.D."/>
            <person name="Virtaneva K."/>
            <person name="Barbian K."/>
            <person name="Babar A."/>
            <person name="Rosenke K."/>
        </authorList>
    </citation>
    <scope>NUCLEOTIDE SEQUENCE</scope>
    <source>
        <strain evidence="7">86</strain>
    </source>
</reference>
<dbReference type="EMBL" id="FLUQ01000001">
    <property type="protein sequence ID" value="SBV97387.1"/>
    <property type="molecule type" value="Genomic_DNA"/>
</dbReference>
<dbReference type="InterPro" id="IPR004682">
    <property type="entry name" value="TRAP_DctP"/>
</dbReference>
<evidence type="ECO:0000313" key="7">
    <source>
        <dbReference type="EMBL" id="SBV97387.1"/>
    </source>
</evidence>
<name>A0A212JD63_9DELT</name>
<sequence length="324" mass="35923">MKKRVLSLILSLCLVAFLAPSSFAKAYKMGHIFQPTHSINVALEQFAKNVNEATKGEIQFSILHSSVLGGDVEMLSQLVMGSLDGCALGGIGIFENFTPSAAIDEVPFLYPNSEAAHKAQDGKFGALVAKTIIEPQNLQCLGYMENGFRNFTNNKRPVVKPEDMKGIKFRSAPVPLRVKMFQVLGADAVPMSFAELFTALQQGTVDGQENPLPMIEASKFYEVQKYLSLSGHIYTTVPLLINNRVWNSFTPEQQKIVREEARKAIENQRKMAAEAEAKLRTELAQKGMVVNEIDKEAFIKAVQPVWEEYIKKNGRDLIDAAVNP</sequence>
<feature type="signal peptide" evidence="6">
    <location>
        <begin position="1"/>
        <end position="24"/>
    </location>
</feature>
<feature type="chain" id="PRO_5013256438" description="TRAP dicarboxylate transporter, DctP subunit" evidence="6">
    <location>
        <begin position="25"/>
        <end position="324"/>
    </location>
</feature>
<proteinExistence type="inferred from homology"/>
<dbReference type="InterPro" id="IPR038404">
    <property type="entry name" value="TRAP_DctP_sf"/>
</dbReference>
<dbReference type="NCBIfam" id="TIGR00787">
    <property type="entry name" value="dctP"/>
    <property type="match status" value="1"/>
</dbReference>
<evidence type="ECO:0000256" key="1">
    <source>
        <dbReference type="ARBA" id="ARBA00004196"/>
    </source>
</evidence>
<evidence type="ECO:0000256" key="3">
    <source>
        <dbReference type="ARBA" id="ARBA00022448"/>
    </source>
</evidence>